<name>A0AAW9NXL1_9BACL</name>
<keyword evidence="2" id="KW-1185">Reference proteome</keyword>
<dbReference type="InterPro" id="IPR050275">
    <property type="entry name" value="PGM_Phosphatase"/>
</dbReference>
<dbReference type="Pfam" id="PF00300">
    <property type="entry name" value="His_Phos_1"/>
    <property type="match status" value="1"/>
</dbReference>
<protein>
    <submittedName>
        <fullName evidence="1">Histidine phosphatase family protein</fullName>
        <ecNumber evidence="1">3.1.3.-</ecNumber>
    </submittedName>
</protein>
<dbReference type="EMBL" id="JARSFG010000020">
    <property type="protein sequence ID" value="MEC1179981.1"/>
    <property type="molecule type" value="Genomic_DNA"/>
</dbReference>
<comment type="caution">
    <text evidence="1">The sequence shown here is derived from an EMBL/GenBank/DDBJ whole genome shotgun (WGS) entry which is preliminary data.</text>
</comment>
<dbReference type="PANTHER" id="PTHR48100:SF1">
    <property type="entry name" value="HISTIDINE PHOSPHATASE FAMILY PROTEIN-RELATED"/>
    <property type="match status" value="1"/>
</dbReference>
<dbReference type="InterPro" id="IPR013078">
    <property type="entry name" value="His_Pase_superF_clade-1"/>
</dbReference>
<dbReference type="PANTHER" id="PTHR48100">
    <property type="entry name" value="BROAD-SPECIFICITY PHOSPHATASE YOR283W-RELATED"/>
    <property type="match status" value="1"/>
</dbReference>
<keyword evidence="1" id="KW-0378">Hydrolase</keyword>
<dbReference type="Proteomes" id="UP001344888">
    <property type="component" value="Unassembled WGS sequence"/>
</dbReference>
<dbReference type="InterPro" id="IPR029033">
    <property type="entry name" value="His_PPase_superfam"/>
</dbReference>
<dbReference type="SMART" id="SM00855">
    <property type="entry name" value="PGAM"/>
    <property type="match status" value="1"/>
</dbReference>
<dbReference type="AlphaFoldDB" id="A0AAW9NXL1"/>
<reference evidence="1 2" key="1">
    <citation type="submission" date="2023-03" db="EMBL/GenBank/DDBJ databases">
        <title>Bacillus Genome Sequencing.</title>
        <authorList>
            <person name="Dunlap C."/>
        </authorList>
    </citation>
    <scope>NUCLEOTIDE SEQUENCE [LARGE SCALE GENOMIC DNA]</scope>
    <source>
        <strain evidence="1 2">B-59205</strain>
    </source>
</reference>
<dbReference type="GO" id="GO:0016791">
    <property type="term" value="F:phosphatase activity"/>
    <property type="evidence" value="ECO:0007669"/>
    <property type="project" value="TreeGrafter"/>
</dbReference>
<sequence length="196" mass="22408">MGDAITIHLIRHGKTKANMERKYIGHSDEPILPLRQVDIALQPSVVYGSDLKRCQQTAACYFPQVPYRASADLRELHFGQFEMKTYEELKDDLIYREWINNPLQVTPPNGESFSDFTARVERAVEQIITGPGDYTFVVHGGVIRLLLARFLQQPFNSLQAKHDTLYSCSWSHFSTWKEGKRCTSISEVPIMASEIT</sequence>
<evidence type="ECO:0000313" key="1">
    <source>
        <dbReference type="EMBL" id="MEC1179981.1"/>
    </source>
</evidence>
<gene>
    <name evidence="1" type="ORF">P9B03_15885</name>
</gene>
<organism evidence="1 2">
    <name type="scientific">Metasolibacillus meyeri</name>
    <dbReference type="NCBI Taxonomy" id="1071052"/>
    <lineage>
        <taxon>Bacteria</taxon>
        <taxon>Bacillati</taxon>
        <taxon>Bacillota</taxon>
        <taxon>Bacilli</taxon>
        <taxon>Bacillales</taxon>
        <taxon>Caryophanaceae</taxon>
        <taxon>Metasolibacillus</taxon>
    </lineage>
</organism>
<proteinExistence type="predicted"/>
<accession>A0AAW9NXL1</accession>
<dbReference type="Gene3D" id="3.40.50.1240">
    <property type="entry name" value="Phosphoglycerate mutase-like"/>
    <property type="match status" value="1"/>
</dbReference>
<dbReference type="RefSeq" id="WP_326124474.1">
    <property type="nucleotide sequence ID" value="NZ_JARSFG010000020.1"/>
</dbReference>
<dbReference type="GO" id="GO:0005737">
    <property type="term" value="C:cytoplasm"/>
    <property type="evidence" value="ECO:0007669"/>
    <property type="project" value="TreeGrafter"/>
</dbReference>
<dbReference type="SUPFAM" id="SSF53254">
    <property type="entry name" value="Phosphoglycerate mutase-like"/>
    <property type="match status" value="1"/>
</dbReference>
<dbReference type="EC" id="3.1.3.-" evidence="1"/>
<dbReference type="CDD" id="cd07067">
    <property type="entry name" value="HP_PGM_like"/>
    <property type="match status" value="1"/>
</dbReference>
<evidence type="ECO:0000313" key="2">
    <source>
        <dbReference type="Proteomes" id="UP001344888"/>
    </source>
</evidence>